<dbReference type="Pfam" id="PF00561">
    <property type="entry name" value="Abhydrolase_1"/>
    <property type="match status" value="1"/>
</dbReference>
<feature type="domain" description="Peptidase S33 tripeptidyl aminopeptidase-like C-terminal" evidence="5">
    <location>
        <begin position="407"/>
        <end position="503"/>
    </location>
</feature>
<dbReference type="AlphaFoldDB" id="A0A6A5T9I5"/>
<evidence type="ECO:0000259" key="5">
    <source>
        <dbReference type="Pfam" id="PF08386"/>
    </source>
</evidence>
<gene>
    <name evidence="6" type="ORF">CC80DRAFT_497383</name>
</gene>
<keyword evidence="2 6" id="KW-0378">Hydrolase</keyword>
<dbReference type="EMBL" id="ML977035">
    <property type="protein sequence ID" value="KAF1949635.1"/>
    <property type="molecule type" value="Genomic_DNA"/>
</dbReference>
<dbReference type="Gene3D" id="3.40.50.1820">
    <property type="entry name" value="alpha/beta hydrolase"/>
    <property type="match status" value="1"/>
</dbReference>
<comment type="similarity">
    <text evidence="1">Belongs to the peptidase S33 family.</text>
</comment>
<evidence type="ECO:0000313" key="6">
    <source>
        <dbReference type="EMBL" id="KAF1949635.1"/>
    </source>
</evidence>
<proteinExistence type="inferred from homology"/>
<dbReference type="PANTHER" id="PTHR43248:SF25">
    <property type="entry name" value="AB HYDROLASE-1 DOMAIN-CONTAINING PROTEIN-RELATED"/>
    <property type="match status" value="1"/>
</dbReference>
<dbReference type="InterPro" id="IPR051601">
    <property type="entry name" value="Serine_prot/Carboxylest_S33"/>
</dbReference>
<dbReference type="InterPro" id="IPR013595">
    <property type="entry name" value="Pept_S33_TAP-like_C"/>
</dbReference>
<keyword evidence="7" id="KW-1185">Reference proteome</keyword>
<dbReference type="InterPro" id="IPR000073">
    <property type="entry name" value="AB_hydrolase_1"/>
</dbReference>
<evidence type="ECO:0000313" key="7">
    <source>
        <dbReference type="Proteomes" id="UP000800035"/>
    </source>
</evidence>
<accession>A0A6A5T9I5</accession>
<dbReference type="SUPFAM" id="SSF53474">
    <property type="entry name" value="alpha/beta-Hydrolases"/>
    <property type="match status" value="1"/>
</dbReference>
<reference evidence="6" key="1">
    <citation type="journal article" date="2020" name="Stud. Mycol.">
        <title>101 Dothideomycetes genomes: a test case for predicting lifestyles and emergence of pathogens.</title>
        <authorList>
            <person name="Haridas S."/>
            <person name="Albert R."/>
            <person name="Binder M."/>
            <person name="Bloem J."/>
            <person name="Labutti K."/>
            <person name="Salamov A."/>
            <person name="Andreopoulos B."/>
            <person name="Baker S."/>
            <person name="Barry K."/>
            <person name="Bills G."/>
            <person name="Bluhm B."/>
            <person name="Cannon C."/>
            <person name="Castanera R."/>
            <person name="Culley D."/>
            <person name="Daum C."/>
            <person name="Ezra D."/>
            <person name="Gonzalez J."/>
            <person name="Henrissat B."/>
            <person name="Kuo A."/>
            <person name="Liang C."/>
            <person name="Lipzen A."/>
            <person name="Lutzoni F."/>
            <person name="Magnuson J."/>
            <person name="Mondo S."/>
            <person name="Nolan M."/>
            <person name="Ohm R."/>
            <person name="Pangilinan J."/>
            <person name="Park H.-J."/>
            <person name="Ramirez L."/>
            <person name="Alfaro M."/>
            <person name="Sun H."/>
            <person name="Tritt A."/>
            <person name="Yoshinaga Y."/>
            <person name="Zwiers L.-H."/>
            <person name="Turgeon B."/>
            <person name="Goodwin S."/>
            <person name="Spatafora J."/>
            <person name="Crous P."/>
            <person name="Grigoriev I."/>
        </authorList>
    </citation>
    <scope>NUCLEOTIDE SEQUENCE</scope>
    <source>
        <strain evidence="6">CBS 675.92</strain>
    </source>
</reference>
<dbReference type="OrthoDB" id="425534at2759"/>
<sequence>MVSKTGLALSLLALPAALAAPSTKPPTNTIKWTQCAKNLTVPSECGTITVPLDYSGKLSNKTLELSMLKIKAVKKPFKGSILINPGGPGAGNEATTFLQGLGANMLIMTGGHFDLIGIDPRGTSKTLPINCFPNPSDRIATGIYMPPSLDASNTSLGTAFSYSKVFAANCYQQMQDFGRFIGTASVARDFMQVVDALGEDGMLRYWGQSYGTVLGATLAALFPDRIDRMVVDGVVNIHDYTEGWEYDNLGVGELALHKMLEACVKAGPKACPLATKGDNATELFVKINELDELARREPIVLGVNVTTDIVTVGQIPGAIDAALRIGIASARPLSGYLNAIIDRNVTAYRAYKAAFLGASSGAEFSAAGDSTLSIRCTDSTFRTDSFSEVQSRAEKMTAGSRLFGGMYGLGCLLCSFWKMDGVERYTGDFKVKTKNPVLLVGSPYDLRTPLKSAVNMSEGLEGSVVLQHNGLGHCVMYSPGQCAIKAVANYFTNGTLPAKGTVCEQDFDVFSGKSIKDSFDLEKL</sequence>
<evidence type="ECO:0000256" key="3">
    <source>
        <dbReference type="SAM" id="SignalP"/>
    </source>
</evidence>
<evidence type="ECO:0000256" key="1">
    <source>
        <dbReference type="ARBA" id="ARBA00010088"/>
    </source>
</evidence>
<name>A0A6A5T9I5_9PLEO</name>
<dbReference type="InterPro" id="IPR029058">
    <property type="entry name" value="AB_hydrolase_fold"/>
</dbReference>
<organism evidence="6 7">
    <name type="scientific">Byssothecium circinans</name>
    <dbReference type="NCBI Taxonomy" id="147558"/>
    <lineage>
        <taxon>Eukaryota</taxon>
        <taxon>Fungi</taxon>
        <taxon>Dikarya</taxon>
        <taxon>Ascomycota</taxon>
        <taxon>Pezizomycotina</taxon>
        <taxon>Dothideomycetes</taxon>
        <taxon>Pleosporomycetidae</taxon>
        <taxon>Pleosporales</taxon>
        <taxon>Massarineae</taxon>
        <taxon>Massarinaceae</taxon>
        <taxon>Byssothecium</taxon>
    </lineage>
</organism>
<dbReference type="Proteomes" id="UP000800035">
    <property type="component" value="Unassembled WGS sequence"/>
</dbReference>
<feature type="chain" id="PRO_5025669050" evidence="3">
    <location>
        <begin position="20"/>
        <end position="524"/>
    </location>
</feature>
<dbReference type="GO" id="GO:0016787">
    <property type="term" value="F:hydrolase activity"/>
    <property type="evidence" value="ECO:0007669"/>
    <property type="project" value="UniProtKB-KW"/>
</dbReference>
<feature type="domain" description="AB hydrolase-1" evidence="4">
    <location>
        <begin position="81"/>
        <end position="246"/>
    </location>
</feature>
<dbReference type="Pfam" id="PF08386">
    <property type="entry name" value="Abhydrolase_4"/>
    <property type="match status" value="1"/>
</dbReference>
<protein>
    <submittedName>
        <fullName evidence="6">Alpha/beta-hydrolase</fullName>
    </submittedName>
</protein>
<evidence type="ECO:0000259" key="4">
    <source>
        <dbReference type="Pfam" id="PF00561"/>
    </source>
</evidence>
<keyword evidence="3" id="KW-0732">Signal</keyword>
<feature type="signal peptide" evidence="3">
    <location>
        <begin position="1"/>
        <end position="19"/>
    </location>
</feature>
<dbReference type="PANTHER" id="PTHR43248">
    <property type="entry name" value="2-SUCCINYL-6-HYDROXY-2,4-CYCLOHEXADIENE-1-CARBOXYLATE SYNTHASE"/>
    <property type="match status" value="1"/>
</dbReference>
<evidence type="ECO:0000256" key="2">
    <source>
        <dbReference type="ARBA" id="ARBA00022801"/>
    </source>
</evidence>